<keyword evidence="19" id="KW-0539">Nucleus</keyword>
<dbReference type="GO" id="GO:0006284">
    <property type="term" value="P:base-excision repair"/>
    <property type="evidence" value="ECO:0007669"/>
    <property type="project" value="TreeGrafter"/>
</dbReference>
<evidence type="ECO:0000256" key="3">
    <source>
        <dbReference type="ARBA" id="ARBA00004173"/>
    </source>
</evidence>
<feature type="region of interest" description="Disordered" evidence="26">
    <location>
        <begin position="528"/>
        <end position="583"/>
    </location>
</feature>
<dbReference type="GO" id="GO:0061025">
    <property type="term" value="P:membrane fusion"/>
    <property type="evidence" value="ECO:0007669"/>
    <property type="project" value="TreeGrafter"/>
</dbReference>
<feature type="compositionally biased region" description="Acidic residues" evidence="26">
    <location>
        <begin position="2330"/>
        <end position="2395"/>
    </location>
</feature>
<keyword evidence="12" id="KW-0221">Differentiation</keyword>
<dbReference type="GO" id="GO:0030154">
    <property type="term" value="P:cell differentiation"/>
    <property type="evidence" value="ECO:0007669"/>
    <property type="project" value="UniProtKB-KW"/>
</dbReference>
<dbReference type="SUPFAM" id="SSF46934">
    <property type="entry name" value="UBA-like"/>
    <property type="match status" value="1"/>
</dbReference>
<feature type="compositionally biased region" description="Low complexity" evidence="26">
    <location>
        <begin position="1621"/>
        <end position="1647"/>
    </location>
</feature>
<dbReference type="Pfam" id="PF00632">
    <property type="entry name" value="HECT"/>
    <property type="match status" value="1"/>
</dbReference>
<dbReference type="EC" id="2.3.2.26" evidence="6"/>
<dbReference type="Gene3D" id="1.10.8.10">
    <property type="entry name" value="DNA helicase RuvA subunit, C-terminal domain"/>
    <property type="match status" value="1"/>
</dbReference>
<dbReference type="Pfam" id="PF06025">
    <property type="entry name" value="DUF913"/>
    <property type="match status" value="1"/>
</dbReference>
<dbReference type="InterPro" id="IPR041918">
    <property type="entry name" value="UBA_HUWE1"/>
</dbReference>
<dbReference type="CDD" id="cd14288">
    <property type="entry name" value="UBA_HUWE1"/>
    <property type="match status" value="1"/>
</dbReference>
<feature type="region of interest" description="Disordered" evidence="26">
    <location>
        <begin position="3625"/>
        <end position="3660"/>
    </location>
</feature>
<evidence type="ECO:0000256" key="14">
    <source>
        <dbReference type="ARBA" id="ARBA00022990"/>
    </source>
</evidence>
<evidence type="ECO:0000256" key="8">
    <source>
        <dbReference type="ARBA" id="ARBA00022490"/>
    </source>
</evidence>
<feature type="compositionally biased region" description="Basic and acidic residues" evidence="26">
    <location>
        <begin position="1428"/>
        <end position="1446"/>
    </location>
</feature>
<evidence type="ECO:0000256" key="4">
    <source>
        <dbReference type="ARBA" id="ARBA00004496"/>
    </source>
</evidence>
<dbReference type="Gene3D" id="3.30.2410.10">
    <property type="entry name" value="Hect, E3 ligase catalytic domain"/>
    <property type="match status" value="1"/>
</dbReference>
<dbReference type="UniPathway" id="UPA00143"/>
<feature type="compositionally biased region" description="Polar residues" evidence="26">
    <location>
        <begin position="562"/>
        <end position="581"/>
    </location>
</feature>
<feature type="compositionally biased region" description="Pro residues" evidence="26">
    <location>
        <begin position="3647"/>
        <end position="3656"/>
    </location>
</feature>
<keyword evidence="16" id="KW-0238">DNA-binding</keyword>
<feature type="region of interest" description="Disordered" evidence="26">
    <location>
        <begin position="3244"/>
        <end position="3303"/>
    </location>
</feature>
<dbReference type="InterPro" id="IPR050409">
    <property type="entry name" value="E3_ubiq-protein_ligase"/>
</dbReference>
<gene>
    <name evidence="30" type="ORF">HGM15179_016676</name>
</gene>
<dbReference type="InterPro" id="IPR025527">
    <property type="entry name" value="HUWE1/Rev1_UBM"/>
</dbReference>
<dbReference type="GO" id="GO:0000209">
    <property type="term" value="P:protein polyubiquitination"/>
    <property type="evidence" value="ECO:0007669"/>
    <property type="project" value="TreeGrafter"/>
</dbReference>
<dbReference type="PRINTS" id="PR01217">
    <property type="entry name" value="PRICHEXTENSN"/>
</dbReference>
<evidence type="ECO:0000256" key="20">
    <source>
        <dbReference type="ARBA" id="ARBA00034494"/>
    </source>
</evidence>
<keyword evidence="13 25" id="KW-0833">Ubl conjugation pathway</keyword>
<dbReference type="Gene3D" id="6.10.250.1630">
    <property type="match status" value="1"/>
</dbReference>
<feature type="compositionally biased region" description="Acidic residues" evidence="26">
    <location>
        <begin position="2218"/>
        <end position="2230"/>
    </location>
</feature>
<evidence type="ECO:0000256" key="17">
    <source>
        <dbReference type="ARBA" id="ARBA00023128"/>
    </source>
</evidence>
<evidence type="ECO:0000259" key="28">
    <source>
        <dbReference type="PROSITE" id="PS50237"/>
    </source>
</evidence>
<feature type="compositionally biased region" description="Polar residues" evidence="26">
    <location>
        <begin position="2310"/>
        <end position="2320"/>
    </location>
</feature>
<dbReference type="GO" id="GO:0048511">
    <property type="term" value="P:rhythmic process"/>
    <property type="evidence" value="ECO:0007669"/>
    <property type="project" value="UniProtKB-KW"/>
</dbReference>
<evidence type="ECO:0000256" key="1">
    <source>
        <dbReference type="ARBA" id="ARBA00000885"/>
    </source>
</evidence>
<dbReference type="GO" id="GO:0061630">
    <property type="term" value="F:ubiquitin protein ligase activity"/>
    <property type="evidence" value="ECO:0007669"/>
    <property type="project" value="UniProtKB-EC"/>
</dbReference>
<sequence length="4105" mass="446234">ATSTTLHYIHIEQLDKISESPSEIMESLTKMYSIPKDKQMLLFTHIRLAHGFSNHKKRLQAVQARLHAISILVYSNALQESANSILYNGLIEELVDVLQITDKQLMDIKAASLRTLTSIVHLERTPKLSSIIDCTGTASYHGFLPVLVRNCIQAMIDPSMEPYPHQFATALFSFLYHLASYDAGGEALVSCGMMEALLKVIKFLGDEQDQITFVTRAVRVVDLITNLDMAAFQSHSGLSIFIYRLEHEVDLCRRECPFVIKPKVQRPPAAALPEGEDMETDMEVTDVAMEGSPGPSGEARPEPPALPAVPSTSAATPSPRGGVQCIPQRAALLKSMLNFLKKAIQDPAFSDGIRHVMDGSLPTSLKHIISNAEYYGPSLFLLATEVVTVFVFQEPSLLSSLQDNGLTDVMLHALLIKDVPATREVLGSLPNVFSALCLNARGLQSFVQCQPFERLFKVLLSPDYLPAMRRRRSSDPLGDTASNLGSAVDELMRHQPTLKTDATTAIIKLLEEICSLGRDPKYICQKPSMQKADGTAAAPPPRSPHAAEEASSEDEEEEEVQAMQSFGAAQQSEAEPSQTVVGTEERIPIPLMDYILNVTLSHEPKVLQEGLVQLEAVLSALEPLHRPIEAPGGSVLLRELAGAGAVPDATLSAQATPLLHALTAAHAFIMMFVHTCRVGQSEIRAISVNQWGSQLGLSVLGKLSQLYCSLVWESTVLLSLCTPNSLPPGCEFGQADMQKLVPKEEKTAPSPPQGGRRAEGEAEAPGPAGGVGSEPPPAQGLLEGMGLEGEPLAPMETDEPSASDPKAKAKITPAMAARIKQIKPLLSASSRLGRALAELFGLLVKLCVGSPVRQRRSHHAAAAAPAPTAAARATASALTRLLTKGLSWQPPPYTPTPRFRLTFFICSVGFTSPMLFDERKFPYHLMLQKFLCSGGHNALFETFNWALSMGGKVPVGEGLEHPDLPDGTGEFLDAWLMLVEKMVNPSTVLESPHALPAKGPPHGHPPFSALRFLVVTQKAAFACIKQLWQRRPLKVYGGRMAESMLAILCHILRAEPLLRERLGREREGTAPDESGGDEGGARREPHVNQQQLQQLMDMGFSREHAMEALLNTNTMEQATEYLLTHPPPLMGGSAREAACRKEEEERRARERQEEEEAKCLEKFEGAEPLEAAELGAFTDSMLPGCSQLLDELPDTVYRVCDLLMTAVRRNGPAYRDSVLKQVVQQVWEAADVLIKAAVPLTTSDTKTVSEWISQMATLPQASNLATRILLLTLLFEELKLPCARVVESSCVLDVLIKLLEVVQPCLQAAKEHKEVQTPKWITPVLLLIDFYEKTAVSSKRRAQMNKYLQATGNNWRWFDDRSGRWCSYSASNNSTIDAAWRAGEPSVRFTAGRRRYTVQFTTMVQVNEETGNRRPVMLTLPRPPRAGKGREEGGAEDPEGKGKDETPAADPPSTDEDPSSTTTTPPTTTPPTSTTTPPSSTTIPTAPCPSPPCPTPTPDEPHGDDPDADSECPVRGLAEEAVPAVLRACVSMLGVPVDPDTLHATLRLCLRLTRQHKHALLFAELRSTRTILALTQSSGFTGFTPLVTLLFRHIIEDPCTLRHTMEKVRAADPPSTDEDPSSTTTTPPTTTPPTSTTTPPSSTTIPTAPCPSPPCPTPTPDEPHGDDPDADSECPVRGLAEEAVPAVLRACVSMLGVPVDPDTLHATLRLCLRLTRQHKHALLFAELRSTRTILALTQSSGFTGFTPLVTLLFRHIIEDPCTLRHTMEKVVRSAATSGAGSTTSGVVSGSLGSREVNYILRVLGPAACRSPHVFTEVATGCIRIALPAPRGSGTASDDEFENLRIKGPNAVQLVKTTPAKAAALPPIPEPIRDVIYDMLNALAAYHAPDEGDKGDPKSAAPSEVSQLLSDIGDDMYQQYRSLTRPPADFDPPAGFAINAQVFAADGAAAETPPSGTPQGEASSPEEGREGRKEKEGDRGEERGRARGSKPLMPTSTILRLLAELVRSYVGIAALIANYSYSVGQSELIKEDCSVLAFVLDHLLPHQQNAEDKDTPALARLFLASLAAAGSGTDAQVALVNEVKAALGRALAMAESTEKHARLQAVMCIISTIMESCPSTSSFYSSAAKPPHNGMNNIIRLFLKKGLVNDLARVPHSLDLSSPNMANTVNAALKPLETLSRIVNQPSGLFGPKGSSSKSKAEGNGGAREAGAAPPDGGDPGDPEPPEEDAEAAQAEAADGDMDGEAEGDTVVLAGQPEGLTTQEMQVENELEDLIDELLERDGADGNSTIIVSRSGEDESQEDVLMDEAPSNLSQASTLQANREDSMNILDPEDEEEHTQEEDSSGSNEDEDDSQDEEEEEEEEDEDDQDDEEGEEGEEEEDDDDGSEMELDEDYPDMNASPLVRFERFDRDDDLIIEFDNMFSSPTDIPPSPGNIPASHPLLVRHAEHGGLGLGAGPGGARLAQGLGRSQRTLRQLTANAGHTIHVHYPGARHPNPPLILQRLLGPSAAADILQLSSSLPLQSRGRARLLVGNEDVHIIARSDDELLDDFFHEQGSAGSQAGTLSSIPTALTRWTEECKVLDAESMHDCVSVVKVPILARLEALRDEELDERREKRRRQAAEDEAKGAERGPEDKDSPETQDAASKAGPASADVTPPEHSGTTGETPPPGPHRTLVMLEPTPTPPDPPPGAPQIPARPPQPPEHEEGGPGRPPQDAEATQMELSPAPTITSLSPERAEDSDALTAVSSQLEGSPMDTSSLASCTLEESGGAPPAPTAPQNPPGTPQGPPPAPPDAAQPPDDSSPPASSSESSSTRDSAGAISGADSRGILEEPLPSTSSEEEDPLAGISLPEGVDPSFLAALPDDIRREVLQNQLGIRPPARAPPTASPAPPVVANPGLTEVSPEFLAALPPAIQEEVLAQQRAEQQRRELAQATGSDAPMDPVTFIQTLPSELRRSVLEDMEDSVLAVMPPDIAAEAQALRREQEARQRQLMHERLFGHSSTSALSAILRSPAFTSRLSGNRGVQYTRLAVQRGGTFHMGGTGTHSRPAGSSVDSLLRLRGRLLLDHEALSCLLVLLFVDEPKLNTSRLHRVLRNLCYHAPTRGWVVRSLLSILQRSSESELCLETPRGTPGSSTEERPRGRGSAGTRAGPGSAAEPRGLDLLHRMESRSSGQLSWLSVSMDAALGCRTNIFQIQRVPGRKHTEKHAAAAGSAVHIHPQAAPVVCRHVLDTLIQLAKVFPSHFTQQRGRDPATDPERDRGPPKSGGSPCPPPPPPQTPPAPPPPPPPTTGAPSPAVPPQSGSLSTDFWDLLVKLDNMNVLTSHSCSEEGLEDAANVLLQLSRGDAGTRDTVLRLLLSGARQLGGALCRQIGTLLAELREYNLEQQRRAQLEAPSPEGLPEEQPPSAKLKGKMQSRFDTAESVVIVASQKRALGGRELQLPSMSVLTSKTSTQRFFLRVLQVIIQLRDDTRRAHRKAKQPGRLGAAGLGAAGSIQAAVRQLEAEADAIIQMVREGQRARRRQQGDTSEAGPADGAPRREESPMDVDQPSPAPQDVGPEAAQGGDRDREEERPPELPLLSEQLSLDELWDMLGECLKELEESHDQHAVLVLQPAVEAFFLVHATERESRPPVRDTRESQLAHIKDEPPPLSPAPLTPATPSALDPFFSREPSAMHISASLPPDTQKFLRFAETHRTVLNQILRQSTTHLADGPFAVLVDYIRVLDFDVKRKYFRQELERLDEGLRKEDMAVHVRRDHVFEDSYRELHRKSPEEMKNRLYIVFEGEEGQDAGGLLREWYMIISREMFNPMYALFRTSPGDRVTYTINPSSHCNPNHLSYFKFVGRIVAKAVYDNRLLECYFTRSFYKHILGKSVRYTDMESEDYHFYQGLVYLLENDVSTLGYDLTFSTEVQEFGVCEVRDLKPNGANVLVTEENKKEYVHLVCQMRMTGAIRKQLAAFLEGFYEIIPKRLISIFTEQELELLISGLPTIDIDDLKANTEYHKYQGNSIQIQWFWRALRSFDQADRAKFLQFVTGTSKVPLQGFAALEGMNGIQKFQIHRDDRSTDRLPSAHTCFNQLDLPAYESYEKLRHMLLLAIQECSEGFGLA</sequence>
<dbReference type="InterPro" id="IPR037197">
    <property type="entry name" value="WWE_dom_sf"/>
</dbReference>
<organism evidence="30 31">
    <name type="scientific">Zosterops borbonicus</name>
    <dbReference type="NCBI Taxonomy" id="364589"/>
    <lineage>
        <taxon>Eukaryota</taxon>
        <taxon>Metazoa</taxon>
        <taxon>Chordata</taxon>
        <taxon>Craniata</taxon>
        <taxon>Vertebrata</taxon>
        <taxon>Euteleostomi</taxon>
        <taxon>Archelosauria</taxon>
        <taxon>Archosauria</taxon>
        <taxon>Dinosauria</taxon>
        <taxon>Saurischia</taxon>
        <taxon>Theropoda</taxon>
        <taxon>Coelurosauria</taxon>
        <taxon>Aves</taxon>
        <taxon>Neognathae</taxon>
        <taxon>Neoaves</taxon>
        <taxon>Telluraves</taxon>
        <taxon>Australaves</taxon>
        <taxon>Passeriformes</taxon>
        <taxon>Sylvioidea</taxon>
        <taxon>Zosteropidae</taxon>
        <taxon>Zosterops</taxon>
    </lineage>
</organism>
<evidence type="ECO:0000256" key="9">
    <source>
        <dbReference type="ARBA" id="ARBA00022553"/>
    </source>
</evidence>
<feature type="compositionally biased region" description="Basic and acidic residues" evidence="26">
    <location>
        <begin position="3625"/>
        <end position="3646"/>
    </location>
</feature>
<dbReference type="FunFam" id="3.90.1750.10:FF:000003">
    <property type="entry name" value="E3 ubiquitin-protein ligase UPL1"/>
    <property type="match status" value="1"/>
</dbReference>
<feature type="compositionally biased region" description="Basic and acidic residues" evidence="26">
    <location>
        <begin position="2609"/>
        <end position="2638"/>
    </location>
</feature>
<evidence type="ECO:0000256" key="12">
    <source>
        <dbReference type="ARBA" id="ARBA00022782"/>
    </source>
</evidence>
<keyword evidence="7" id="KW-0488">Methylation</keyword>
<feature type="compositionally biased region" description="Basic and acidic residues" evidence="26">
    <location>
        <begin position="3563"/>
        <end position="3573"/>
    </location>
</feature>
<comment type="similarity">
    <text evidence="20">Belongs to the UPL family. TOM1/PTR1 subfamily.</text>
</comment>
<feature type="region of interest" description="Disordered" evidence="26">
    <location>
        <begin position="3514"/>
        <end position="3580"/>
    </location>
</feature>
<dbReference type="GO" id="GO:0005634">
    <property type="term" value="C:nucleus"/>
    <property type="evidence" value="ECO:0007669"/>
    <property type="project" value="UniProtKB-SubCell"/>
</dbReference>
<feature type="region of interest" description="Disordered" evidence="26">
    <location>
        <begin position="2609"/>
        <end position="2860"/>
    </location>
</feature>
<dbReference type="EMBL" id="SWJQ01000868">
    <property type="protein sequence ID" value="TRZ10421.1"/>
    <property type="molecule type" value="Genomic_DNA"/>
</dbReference>
<keyword evidence="9" id="KW-0597">Phosphoprotein</keyword>
<dbReference type="SMART" id="SM00678">
    <property type="entry name" value="WWE"/>
    <property type="match status" value="1"/>
</dbReference>
<dbReference type="FunFam" id="3.30.2160.10:FF:000007">
    <property type="entry name" value="E3 ubiquitin-protein ligase HUWE1 isoform X2"/>
    <property type="match status" value="1"/>
</dbReference>
<feature type="region of interest" description="Disordered" evidence="26">
    <location>
        <begin position="743"/>
        <end position="810"/>
    </location>
</feature>
<keyword evidence="10" id="KW-0808">Transferase</keyword>
<feature type="non-terminal residue" evidence="30">
    <location>
        <position position="1"/>
    </location>
</feature>
<evidence type="ECO:0000256" key="24">
    <source>
        <dbReference type="ARBA" id="ARBA00082105"/>
    </source>
</evidence>
<feature type="compositionally biased region" description="Pro residues" evidence="26">
    <location>
        <begin position="2681"/>
        <end position="2701"/>
    </location>
</feature>
<feature type="region of interest" description="Disordered" evidence="26">
    <location>
        <begin position="1947"/>
        <end position="1990"/>
    </location>
</feature>
<evidence type="ECO:0000256" key="2">
    <source>
        <dbReference type="ARBA" id="ARBA00004123"/>
    </source>
</evidence>
<dbReference type="FunFam" id="3.30.720.50:FF:000002">
    <property type="entry name" value="Putative e3 ubiquitin-protein ligase huwe1 isoform x2"/>
    <property type="match status" value="1"/>
</dbReference>
<keyword evidence="18" id="KW-0234">DNA repair</keyword>
<evidence type="ECO:0000256" key="23">
    <source>
        <dbReference type="ARBA" id="ARBA00081858"/>
    </source>
</evidence>
<dbReference type="SMART" id="SM00119">
    <property type="entry name" value="HECTc"/>
    <property type="match status" value="1"/>
</dbReference>
<dbReference type="Gene3D" id="3.30.720.50">
    <property type="match status" value="1"/>
</dbReference>
<keyword evidence="17" id="KW-0496">Mitochondrion</keyword>
<keyword evidence="11" id="KW-0227">DNA damage</keyword>
<dbReference type="InterPro" id="IPR018123">
    <property type="entry name" value="WWE-dom_subgr"/>
</dbReference>
<evidence type="ECO:0000256" key="26">
    <source>
        <dbReference type="SAM" id="MobiDB-lite"/>
    </source>
</evidence>
<reference evidence="30" key="1">
    <citation type="submission" date="2019-04" db="EMBL/GenBank/DDBJ databases">
        <title>Genome assembly of Zosterops borbonicus 15179.</title>
        <authorList>
            <person name="Leroy T."/>
            <person name="Anselmetti Y."/>
            <person name="Tilak M.-K."/>
            <person name="Nabholz B."/>
        </authorList>
    </citation>
    <scope>NUCLEOTIDE SEQUENCE</scope>
    <source>
        <strain evidence="30">HGM_15179</strain>
        <tissue evidence="30">Muscle</tissue>
    </source>
</reference>
<evidence type="ECO:0000313" key="31">
    <source>
        <dbReference type="Proteomes" id="UP000796761"/>
    </source>
</evidence>
<feature type="region of interest" description="Disordered" evidence="26">
    <location>
        <begin position="2921"/>
        <end position="2944"/>
    </location>
</feature>
<dbReference type="FunFam" id="1.10.8.10:FF:000019">
    <property type="entry name" value="Putative e3 ubiquitin-protein ligase huwe1 isoform x2"/>
    <property type="match status" value="1"/>
</dbReference>
<evidence type="ECO:0000313" key="30">
    <source>
        <dbReference type="EMBL" id="TRZ10421.1"/>
    </source>
</evidence>
<dbReference type="Gene3D" id="3.30.2160.10">
    <property type="entry name" value="Hect, E3 ligase catalytic domain"/>
    <property type="match status" value="1"/>
</dbReference>
<feature type="compositionally biased region" description="Pro residues" evidence="26">
    <location>
        <begin position="2772"/>
        <end position="2796"/>
    </location>
</feature>
<feature type="compositionally biased region" description="Acidic residues" evidence="26">
    <location>
        <begin position="550"/>
        <end position="560"/>
    </location>
</feature>
<evidence type="ECO:0000256" key="19">
    <source>
        <dbReference type="ARBA" id="ARBA00023242"/>
    </source>
</evidence>
<dbReference type="Pfam" id="PF02825">
    <property type="entry name" value="WWE"/>
    <property type="match status" value="1"/>
</dbReference>
<feature type="region of interest" description="Disordered" evidence="26">
    <location>
        <begin position="2183"/>
        <end position="2244"/>
    </location>
</feature>
<dbReference type="PANTHER" id="PTHR11254">
    <property type="entry name" value="HECT DOMAIN UBIQUITIN-PROTEIN LIGASE"/>
    <property type="match status" value="1"/>
</dbReference>
<keyword evidence="31" id="KW-1185">Reference proteome</keyword>
<keyword evidence="14" id="KW-0007">Acetylation</keyword>
<comment type="caution">
    <text evidence="30">The sequence shown here is derived from an EMBL/GenBank/DDBJ whole genome shotgun (WGS) entry which is preliminary data.</text>
</comment>
<name>A0A8K1G2E0_9PASS</name>
<evidence type="ECO:0000256" key="7">
    <source>
        <dbReference type="ARBA" id="ARBA00022481"/>
    </source>
</evidence>
<feature type="region of interest" description="Disordered" evidence="26">
    <location>
        <begin position="3123"/>
        <end position="3158"/>
    </location>
</feature>
<feature type="compositionally biased region" description="Pro residues" evidence="26">
    <location>
        <begin position="1648"/>
        <end position="1660"/>
    </location>
</feature>
<evidence type="ECO:0000256" key="11">
    <source>
        <dbReference type="ARBA" id="ARBA00022763"/>
    </source>
</evidence>
<dbReference type="PROSITE" id="PS50237">
    <property type="entry name" value="HECT"/>
    <property type="match status" value="1"/>
</dbReference>
<feature type="compositionally biased region" description="Pro residues" evidence="26">
    <location>
        <begin position="2881"/>
        <end position="2894"/>
    </location>
</feature>
<dbReference type="OrthoDB" id="8068875at2759"/>
<feature type="compositionally biased region" description="Low complexity" evidence="26">
    <location>
        <begin position="1459"/>
        <end position="1485"/>
    </location>
</feature>
<dbReference type="InterPro" id="IPR016024">
    <property type="entry name" value="ARM-type_fold"/>
</dbReference>
<feature type="compositionally biased region" description="Basic and acidic residues" evidence="26">
    <location>
        <begin position="1965"/>
        <end position="1984"/>
    </location>
</feature>
<dbReference type="PROSITE" id="PS50918">
    <property type="entry name" value="WWE"/>
    <property type="match status" value="1"/>
</dbReference>
<dbReference type="InterPro" id="IPR015940">
    <property type="entry name" value="UBA"/>
</dbReference>
<dbReference type="InterPro" id="IPR035983">
    <property type="entry name" value="Hect_E3_ubiquitin_ligase"/>
</dbReference>
<dbReference type="SUPFAM" id="SSF48371">
    <property type="entry name" value="ARM repeat"/>
    <property type="match status" value="1"/>
</dbReference>
<feature type="compositionally biased region" description="Low complexity" evidence="26">
    <location>
        <begin position="2655"/>
        <end position="2665"/>
    </location>
</feature>
<feature type="compositionally biased region" description="Low complexity" evidence="26">
    <location>
        <begin position="2797"/>
        <end position="2820"/>
    </location>
</feature>
<protein>
    <recommendedName>
        <fullName evidence="21">E3 ubiquitin-protein ligase HUWE1</fullName>
        <ecNumber evidence="6">2.3.2.26</ecNumber>
    </recommendedName>
    <alternativeName>
        <fullName evidence="22">HECT, UBA and WWE domain-containing protein 1</fullName>
    </alternativeName>
    <alternativeName>
        <fullName evidence="24">HECT-type E3 ubiquitin transferase HUWE1</fullName>
    </alternativeName>
    <alternativeName>
        <fullName evidence="23">Upstream regulatory element-binding protein 1</fullName>
    </alternativeName>
</protein>
<comment type="catalytic activity">
    <reaction evidence="1">
        <text>S-ubiquitinyl-[E2 ubiquitin-conjugating enzyme]-L-cysteine + [acceptor protein]-L-lysine = [E2 ubiquitin-conjugating enzyme]-L-cysteine + N(6)-ubiquitinyl-[acceptor protein]-L-lysine.</text>
        <dbReference type="EC" id="2.3.2.26"/>
    </reaction>
</comment>
<dbReference type="Pfam" id="PF06012">
    <property type="entry name" value="DUF908"/>
    <property type="match status" value="1"/>
</dbReference>
<comment type="subcellular location">
    <subcellularLocation>
        <location evidence="4">Cytoplasm</location>
    </subcellularLocation>
    <subcellularLocation>
        <location evidence="3">Mitochondrion</location>
    </subcellularLocation>
    <subcellularLocation>
        <location evidence="2">Nucleus</location>
    </subcellularLocation>
</comment>
<evidence type="ECO:0000256" key="21">
    <source>
        <dbReference type="ARBA" id="ARBA00067583"/>
    </source>
</evidence>
<feature type="compositionally biased region" description="Pro residues" evidence="26">
    <location>
        <begin position="1486"/>
        <end position="1498"/>
    </location>
</feature>
<feature type="compositionally biased region" description="Pro residues" evidence="26">
    <location>
        <begin position="3269"/>
        <end position="3298"/>
    </location>
</feature>
<dbReference type="Proteomes" id="UP000796761">
    <property type="component" value="Unassembled WGS sequence"/>
</dbReference>
<dbReference type="GO" id="GO:0007030">
    <property type="term" value="P:Golgi organization"/>
    <property type="evidence" value="ECO:0007669"/>
    <property type="project" value="TreeGrafter"/>
</dbReference>
<feature type="compositionally biased region" description="Basic and acidic residues" evidence="26">
    <location>
        <begin position="3248"/>
        <end position="3262"/>
    </location>
</feature>
<dbReference type="GO" id="GO:0006511">
    <property type="term" value="P:ubiquitin-dependent protein catabolic process"/>
    <property type="evidence" value="ECO:0007669"/>
    <property type="project" value="TreeGrafter"/>
</dbReference>
<evidence type="ECO:0000256" key="18">
    <source>
        <dbReference type="ARBA" id="ARBA00023204"/>
    </source>
</evidence>
<accession>A0A8K1G2E0</accession>
<dbReference type="Pfam" id="PF22562">
    <property type="entry name" value="UBA_7"/>
    <property type="match status" value="1"/>
</dbReference>
<feature type="domain" description="HECT" evidence="28">
    <location>
        <begin position="3769"/>
        <end position="4105"/>
    </location>
</feature>
<dbReference type="InterPro" id="IPR004170">
    <property type="entry name" value="WWE_dom"/>
</dbReference>
<feature type="compositionally biased region" description="Polar residues" evidence="26">
    <location>
        <begin position="2745"/>
        <end position="2762"/>
    </location>
</feature>
<feature type="region of interest" description="Disordered" evidence="26">
    <location>
        <begin position="2279"/>
        <end position="2402"/>
    </location>
</feature>
<comment type="pathway">
    <text evidence="5">Protein modification; protein ubiquitination.</text>
</comment>
<proteinExistence type="inferred from homology"/>
<evidence type="ECO:0000256" key="10">
    <source>
        <dbReference type="ARBA" id="ARBA00022679"/>
    </source>
</evidence>
<dbReference type="GO" id="GO:0008270">
    <property type="term" value="F:zinc ion binding"/>
    <property type="evidence" value="ECO:0007669"/>
    <property type="project" value="InterPro"/>
</dbReference>
<feature type="domain" description="UBA" evidence="27">
    <location>
        <begin position="1086"/>
        <end position="1125"/>
    </location>
</feature>
<feature type="region of interest" description="Disordered" evidence="26">
    <location>
        <begin position="1608"/>
        <end position="1674"/>
    </location>
</feature>
<feature type="active site" description="Glycyl thioester intermediate" evidence="25">
    <location>
        <position position="4072"/>
    </location>
</feature>
<dbReference type="CDD" id="cd00078">
    <property type="entry name" value="HECTc"/>
    <property type="match status" value="1"/>
</dbReference>
<dbReference type="InterPro" id="IPR010314">
    <property type="entry name" value="E3_Ub_ligase_DUF913"/>
</dbReference>
<dbReference type="InterPro" id="IPR010309">
    <property type="entry name" value="E3_Ub_ligase_DUF908"/>
</dbReference>
<evidence type="ECO:0000256" key="16">
    <source>
        <dbReference type="ARBA" id="ARBA00023125"/>
    </source>
</evidence>
<keyword evidence="8" id="KW-0963">Cytoplasm</keyword>
<dbReference type="SUPFAM" id="SSF117839">
    <property type="entry name" value="WWE domain"/>
    <property type="match status" value="1"/>
</dbReference>
<dbReference type="Pfam" id="PF14377">
    <property type="entry name" value="UBM"/>
    <property type="match status" value="3"/>
</dbReference>
<feature type="region of interest" description="Disordered" evidence="26">
    <location>
        <begin position="1062"/>
        <end position="1089"/>
    </location>
</feature>
<keyword evidence="15" id="KW-0090">Biological rhythms</keyword>
<evidence type="ECO:0000256" key="13">
    <source>
        <dbReference type="ARBA" id="ARBA00022786"/>
    </source>
</evidence>
<dbReference type="SUPFAM" id="SSF56204">
    <property type="entry name" value="Hect, E3 ligase catalytic domain"/>
    <property type="match status" value="1"/>
</dbReference>
<feature type="region of interest" description="Disordered" evidence="26">
    <location>
        <begin position="3389"/>
        <end position="3413"/>
    </location>
</feature>
<feature type="compositionally biased region" description="Low complexity" evidence="26">
    <location>
        <begin position="780"/>
        <end position="792"/>
    </location>
</feature>
<dbReference type="InterPro" id="IPR000569">
    <property type="entry name" value="HECT_dom"/>
</dbReference>
<dbReference type="PROSITE" id="PS50030">
    <property type="entry name" value="UBA"/>
    <property type="match status" value="1"/>
</dbReference>
<evidence type="ECO:0000259" key="27">
    <source>
        <dbReference type="PROSITE" id="PS50030"/>
    </source>
</evidence>
<evidence type="ECO:0000256" key="15">
    <source>
        <dbReference type="ARBA" id="ARBA00023108"/>
    </source>
</evidence>
<feature type="region of interest" description="Disordered" evidence="26">
    <location>
        <begin position="2878"/>
        <end position="2897"/>
    </location>
</feature>
<feature type="domain" description="WWE" evidence="29">
    <location>
        <begin position="1339"/>
        <end position="1418"/>
    </location>
</feature>
<evidence type="ECO:0000256" key="25">
    <source>
        <dbReference type="PROSITE-ProRule" id="PRU00104"/>
    </source>
</evidence>
<evidence type="ECO:0000259" key="29">
    <source>
        <dbReference type="PROSITE" id="PS50918"/>
    </source>
</evidence>
<dbReference type="GO" id="GO:0000139">
    <property type="term" value="C:Golgi membrane"/>
    <property type="evidence" value="ECO:0007669"/>
    <property type="project" value="TreeGrafter"/>
</dbReference>
<dbReference type="GO" id="GO:0005739">
    <property type="term" value="C:mitochondrion"/>
    <property type="evidence" value="ECO:0007669"/>
    <property type="project" value="UniProtKB-SubCell"/>
</dbReference>
<feature type="region of interest" description="Disordered" evidence="26">
    <location>
        <begin position="1407"/>
        <end position="1512"/>
    </location>
</feature>
<dbReference type="SMART" id="SM00165">
    <property type="entry name" value="UBA"/>
    <property type="match status" value="1"/>
</dbReference>
<dbReference type="Gene3D" id="3.90.1750.10">
    <property type="entry name" value="Hect, E3 ligase catalytic domains"/>
    <property type="match status" value="1"/>
</dbReference>
<dbReference type="InterPro" id="IPR009060">
    <property type="entry name" value="UBA-like_sf"/>
</dbReference>
<dbReference type="FunFam" id="3.30.2410.10:FF:000004">
    <property type="entry name" value="E3 ubiquitin-protein ligase HUWE1, variant"/>
    <property type="match status" value="1"/>
</dbReference>
<evidence type="ECO:0000256" key="5">
    <source>
        <dbReference type="ARBA" id="ARBA00004906"/>
    </source>
</evidence>
<evidence type="ECO:0000256" key="6">
    <source>
        <dbReference type="ARBA" id="ARBA00012485"/>
    </source>
</evidence>
<dbReference type="PANTHER" id="PTHR11254:SF67">
    <property type="entry name" value="E3 UBIQUITIN-PROTEIN LIGASE HUWE1"/>
    <property type="match status" value="1"/>
</dbReference>
<evidence type="ECO:0000256" key="22">
    <source>
        <dbReference type="ARBA" id="ARBA00080066"/>
    </source>
</evidence>
<dbReference type="GO" id="GO:0003677">
    <property type="term" value="F:DNA binding"/>
    <property type="evidence" value="ECO:0007669"/>
    <property type="project" value="UniProtKB-KW"/>
</dbReference>
<feature type="region of interest" description="Disordered" evidence="26">
    <location>
        <begin position="289"/>
        <end position="321"/>
    </location>
</feature>